<comment type="similarity">
    <text evidence="1">Belongs to the ferredoxin--NADP reductase type 1 family.</text>
</comment>
<dbReference type="PROSITE" id="PS51384">
    <property type="entry name" value="FAD_FR"/>
    <property type="match status" value="1"/>
</dbReference>
<dbReference type="RefSeq" id="WP_200521052.1">
    <property type="nucleotide sequence ID" value="NZ_JAEHNZ010000001.1"/>
</dbReference>
<evidence type="ECO:0000313" key="6">
    <source>
        <dbReference type="EMBL" id="MBK0395211.1"/>
    </source>
</evidence>
<sequence length="255" mass="29015">MQENKYTTEQILWIKHHSPTHITFATTRPESYRFAAGQFARLGFTQGAGFIWRAYSITSAEYADTLEFFAILIPDGEMSAKLAAMQAGDSILLDKTAQGFFLPERFPDGDDLIMLCTGSGIAPFLSIIQQPEIWQRFDTLALAHSVSHNNDLIFNDHIAQLAEHPLVGEYHHKLRFVPITTRETDRERLHFRLPESLRNGSLSQAFQLTFSKERSRFMLCGNPAMVQDTFKALLDQGFAMHRNKIPGQIMMENGF</sequence>
<dbReference type="InterPro" id="IPR051930">
    <property type="entry name" value="FNR_type-1"/>
</dbReference>
<gene>
    <name evidence="6" type="ORF">JDW22_01085</name>
</gene>
<dbReference type="InterPro" id="IPR001433">
    <property type="entry name" value="OxRdtase_FAD/NAD-bd"/>
</dbReference>
<name>A0ABS1BPL0_9NEIS</name>
<feature type="domain" description="FAD-binding FR-type" evidence="5">
    <location>
        <begin position="1"/>
        <end position="103"/>
    </location>
</feature>
<dbReference type="PANTHER" id="PTHR47878:SF2">
    <property type="entry name" value="OXIDOREDUCTASE FAD_NAD(P)-BINDING DOMAIN PROTEIN"/>
    <property type="match status" value="1"/>
</dbReference>
<dbReference type="PANTHER" id="PTHR47878">
    <property type="entry name" value="OXIDOREDUCTASE FAD/NAD(P)-BINDING DOMAIN PROTEIN"/>
    <property type="match status" value="1"/>
</dbReference>
<comment type="caution">
    <text evidence="6">The sequence shown here is derived from an EMBL/GenBank/DDBJ whole genome shotgun (WGS) entry which is preliminary data.</text>
</comment>
<dbReference type="InterPro" id="IPR001709">
    <property type="entry name" value="Flavoprot_Pyr_Nucl_cyt_Rdtase"/>
</dbReference>
<dbReference type="InterPro" id="IPR033892">
    <property type="entry name" value="FNR_bac"/>
</dbReference>
<dbReference type="EMBL" id="JAEHNZ010000001">
    <property type="protein sequence ID" value="MBK0395211.1"/>
    <property type="molecule type" value="Genomic_DNA"/>
</dbReference>
<protein>
    <recommendedName>
        <fullName evidence="2">ferredoxin--NADP(+) reductase</fullName>
        <ecNumber evidence="2">1.18.1.2</ecNumber>
    </recommendedName>
</protein>
<dbReference type="Gene3D" id="2.40.30.10">
    <property type="entry name" value="Translation factors"/>
    <property type="match status" value="1"/>
</dbReference>
<dbReference type="InterPro" id="IPR017927">
    <property type="entry name" value="FAD-bd_FR_type"/>
</dbReference>
<evidence type="ECO:0000256" key="4">
    <source>
        <dbReference type="ARBA" id="ARBA00047776"/>
    </source>
</evidence>
<keyword evidence="3" id="KW-0547">Nucleotide-binding</keyword>
<reference evidence="6 7" key="1">
    <citation type="journal article" date="2021" name="Pathogens">
        <title>Isolation and Characterization of Kingella bonacorsii sp. nov., A Novel Kingella Species Detected in a Stable Periodontitis Subject.</title>
        <authorList>
            <person name="Antezack A."/>
            <person name="Boxberger M."/>
            <person name="Rolland C."/>
            <person name="Monnet-Corti V."/>
            <person name="La Scola B."/>
        </authorList>
    </citation>
    <scope>NUCLEOTIDE SEQUENCE [LARGE SCALE GENOMIC DNA]</scope>
    <source>
        <strain evidence="6 7">Marseille-Q4569</strain>
    </source>
</reference>
<dbReference type="InterPro" id="IPR039261">
    <property type="entry name" value="FNR_nucleotide-bd"/>
</dbReference>
<evidence type="ECO:0000313" key="7">
    <source>
        <dbReference type="Proteomes" id="UP000614058"/>
    </source>
</evidence>
<dbReference type="InterPro" id="IPR017938">
    <property type="entry name" value="Riboflavin_synthase-like_b-brl"/>
</dbReference>
<dbReference type="EC" id="1.18.1.2" evidence="2"/>
<evidence type="ECO:0000256" key="1">
    <source>
        <dbReference type="ARBA" id="ARBA00008312"/>
    </source>
</evidence>
<evidence type="ECO:0000256" key="2">
    <source>
        <dbReference type="ARBA" id="ARBA00013223"/>
    </source>
</evidence>
<dbReference type="PRINTS" id="PR00371">
    <property type="entry name" value="FPNCR"/>
</dbReference>
<accession>A0ABS1BPL0</accession>
<comment type="catalytic activity">
    <reaction evidence="4">
        <text>2 reduced [2Fe-2S]-[ferredoxin] + NADP(+) + H(+) = 2 oxidized [2Fe-2S]-[ferredoxin] + NADPH</text>
        <dbReference type="Rhea" id="RHEA:20125"/>
        <dbReference type="Rhea" id="RHEA-COMP:10000"/>
        <dbReference type="Rhea" id="RHEA-COMP:10001"/>
        <dbReference type="ChEBI" id="CHEBI:15378"/>
        <dbReference type="ChEBI" id="CHEBI:33737"/>
        <dbReference type="ChEBI" id="CHEBI:33738"/>
        <dbReference type="ChEBI" id="CHEBI:57783"/>
        <dbReference type="ChEBI" id="CHEBI:58349"/>
        <dbReference type="EC" id="1.18.1.2"/>
    </reaction>
</comment>
<dbReference type="SUPFAM" id="SSF63380">
    <property type="entry name" value="Riboflavin synthase domain-like"/>
    <property type="match status" value="1"/>
</dbReference>
<dbReference type="SUPFAM" id="SSF52343">
    <property type="entry name" value="Ferredoxin reductase-like, C-terminal NADP-linked domain"/>
    <property type="match status" value="1"/>
</dbReference>
<evidence type="ECO:0000259" key="5">
    <source>
        <dbReference type="PROSITE" id="PS51384"/>
    </source>
</evidence>
<dbReference type="Pfam" id="PF00175">
    <property type="entry name" value="NAD_binding_1"/>
    <property type="match status" value="1"/>
</dbReference>
<dbReference type="CDD" id="cd06195">
    <property type="entry name" value="FNR1"/>
    <property type="match status" value="1"/>
</dbReference>
<organism evidence="6 7">
    <name type="scientific">Kingella bonacorsii</name>
    <dbReference type="NCBI Taxonomy" id="2796361"/>
    <lineage>
        <taxon>Bacteria</taxon>
        <taxon>Pseudomonadati</taxon>
        <taxon>Pseudomonadota</taxon>
        <taxon>Betaproteobacteria</taxon>
        <taxon>Neisseriales</taxon>
        <taxon>Neisseriaceae</taxon>
        <taxon>Kingella</taxon>
    </lineage>
</organism>
<dbReference type="Gene3D" id="3.40.50.80">
    <property type="entry name" value="Nucleotide-binding domain of ferredoxin-NADP reductase (FNR) module"/>
    <property type="match status" value="1"/>
</dbReference>
<keyword evidence="7" id="KW-1185">Reference proteome</keyword>
<proteinExistence type="inferred from homology"/>
<dbReference type="Proteomes" id="UP000614058">
    <property type="component" value="Unassembled WGS sequence"/>
</dbReference>
<evidence type="ECO:0000256" key="3">
    <source>
        <dbReference type="ARBA" id="ARBA00022741"/>
    </source>
</evidence>